<proteinExistence type="predicted"/>
<dbReference type="OrthoDB" id="6775123at2759"/>
<name>A0A9P0PWI7_ACAOB</name>
<reference evidence="1" key="1">
    <citation type="submission" date="2022-03" db="EMBL/GenBank/DDBJ databases">
        <authorList>
            <person name="Sayadi A."/>
        </authorList>
    </citation>
    <scope>NUCLEOTIDE SEQUENCE</scope>
</reference>
<dbReference type="EMBL" id="CAKOFQ010007462">
    <property type="protein sequence ID" value="CAH2001669.1"/>
    <property type="molecule type" value="Genomic_DNA"/>
</dbReference>
<comment type="caution">
    <text evidence="1">The sequence shown here is derived from an EMBL/GenBank/DDBJ whole genome shotgun (WGS) entry which is preliminary data.</text>
</comment>
<evidence type="ECO:0000313" key="1">
    <source>
        <dbReference type="EMBL" id="CAH2001669.1"/>
    </source>
</evidence>
<organism evidence="1 2">
    <name type="scientific">Acanthoscelides obtectus</name>
    <name type="common">Bean weevil</name>
    <name type="synonym">Bruchus obtectus</name>
    <dbReference type="NCBI Taxonomy" id="200917"/>
    <lineage>
        <taxon>Eukaryota</taxon>
        <taxon>Metazoa</taxon>
        <taxon>Ecdysozoa</taxon>
        <taxon>Arthropoda</taxon>
        <taxon>Hexapoda</taxon>
        <taxon>Insecta</taxon>
        <taxon>Pterygota</taxon>
        <taxon>Neoptera</taxon>
        <taxon>Endopterygota</taxon>
        <taxon>Coleoptera</taxon>
        <taxon>Polyphaga</taxon>
        <taxon>Cucujiformia</taxon>
        <taxon>Chrysomeloidea</taxon>
        <taxon>Chrysomelidae</taxon>
        <taxon>Bruchinae</taxon>
        <taxon>Bruchini</taxon>
        <taxon>Acanthoscelides</taxon>
    </lineage>
</organism>
<gene>
    <name evidence="1" type="ORF">ACAOBT_LOCUS26343</name>
</gene>
<dbReference type="Proteomes" id="UP001152888">
    <property type="component" value="Unassembled WGS sequence"/>
</dbReference>
<sequence>MEIAQYFHDSKAVITERRILPASKELSSEKLWIGRQIIPLRGHRDRGRLFSNDNTNDGDVLNNEGNFSELIRFRVENGDKLLKKNLENSKAPATRISSRIKNEIIEYCGEEILDIVLSRIRQTSDLEN</sequence>
<evidence type="ECO:0000313" key="2">
    <source>
        <dbReference type="Proteomes" id="UP001152888"/>
    </source>
</evidence>
<protein>
    <submittedName>
        <fullName evidence="1">Uncharacterized protein</fullName>
    </submittedName>
</protein>
<dbReference type="AlphaFoldDB" id="A0A9P0PWI7"/>
<accession>A0A9P0PWI7</accession>
<keyword evidence="2" id="KW-1185">Reference proteome</keyword>